<evidence type="ECO:0000256" key="7">
    <source>
        <dbReference type="ARBA" id="ARBA00022692"/>
    </source>
</evidence>
<evidence type="ECO:0000256" key="15">
    <source>
        <dbReference type="ARBA" id="ARBA00031387"/>
    </source>
</evidence>
<keyword evidence="19" id="KW-1185">Reference proteome</keyword>
<name>A0AAW0U6V0_SCYPA</name>
<sequence>MPPKPFTYVLSGRPMAWHGFTADTSTFRCRVGHVSQVTWKQAEMKAAVSAEACQNWVSWGFDRFSQVEDNSTMHMTFFVAITLCIVTTGFIWSYLPDFRMRDWAQREAFLELRRREALGLPAIDPDLVPLDKIELPADEELGSREIII</sequence>
<evidence type="ECO:0000256" key="10">
    <source>
        <dbReference type="ARBA" id="ARBA00022982"/>
    </source>
</evidence>
<evidence type="ECO:0000256" key="8">
    <source>
        <dbReference type="ARBA" id="ARBA00022792"/>
    </source>
</evidence>
<keyword evidence="8" id="KW-0999">Mitochondrion inner membrane</keyword>
<dbReference type="PANTHER" id="PTHR13327">
    <property type="entry name" value="NADH-UBIQUINONE OXIDOREDUCTASE ESSS SUBUNIT, MITOCHONDRIAL PRECURSOR"/>
    <property type="match status" value="1"/>
</dbReference>
<comment type="caution">
    <text evidence="18">The sequence shown here is derived from an EMBL/GenBank/DDBJ whole genome shotgun (WGS) entry which is preliminary data.</text>
</comment>
<evidence type="ECO:0000313" key="18">
    <source>
        <dbReference type="EMBL" id="KAK8395819.1"/>
    </source>
</evidence>
<evidence type="ECO:0000256" key="16">
    <source>
        <dbReference type="ARBA" id="ARBA00046528"/>
    </source>
</evidence>
<dbReference type="AlphaFoldDB" id="A0AAW0U6V0"/>
<dbReference type="Pfam" id="PF10183">
    <property type="entry name" value="ESSS"/>
    <property type="match status" value="1"/>
</dbReference>
<evidence type="ECO:0000256" key="5">
    <source>
        <dbReference type="ARBA" id="ARBA00022448"/>
    </source>
</evidence>
<dbReference type="EMBL" id="JARAKH010000017">
    <property type="protein sequence ID" value="KAK8395819.1"/>
    <property type="molecule type" value="Genomic_DNA"/>
</dbReference>
<dbReference type="InterPro" id="IPR019329">
    <property type="entry name" value="NADH_UbQ_OxRdtase_ESSS_su"/>
</dbReference>
<evidence type="ECO:0000256" key="9">
    <source>
        <dbReference type="ARBA" id="ARBA00022946"/>
    </source>
</evidence>
<accession>A0AAW0U6V0</accession>
<evidence type="ECO:0000256" key="12">
    <source>
        <dbReference type="ARBA" id="ARBA00023128"/>
    </source>
</evidence>
<evidence type="ECO:0000256" key="14">
    <source>
        <dbReference type="ARBA" id="ARBA00030753"/>
    </source>
</evidence>
<keyword evidence="5" id="KW-0813">Transport</keyword>
<proteinExistence type="inferred from homology"/>
<keyword evidence="12" id="KW-0496">Mitochondrion</keyword>
<evidence type="ECO:0000256" key="2">
    <source>
        <dbReference type="ARBA" id="ARBA00004434"/>
    </source>
</evidence>
<dbReference type="Proteomes" id="UP001487740">
    <property type="component" value="Unassembled WGS sequence"/>
</dbReference>
<evidence type="ECO:0000256" key="13">
    <source>
        <dbReference type="ARBA" id="ARBA00023136"/>
    </source>
</evidence>
<keyword evidence="11 17" id="KW-1133">Transmembrane helix</keyword>
<protein>
    <recommendedName>
        <fullName evidence="4">NADH dehydrogenase [ubiquinone] 1 beta subcomplex subunit 11, mitochondrial</fullName>
    </recommendedName>
    <alternativeName>
        <fullName evidence="15">Complex I-ESSS</fullName>
    </alternativeName>
    <alternativeName>
        <fullName evidence="14">NADH-ubiquinone oxidoreductase ESSS subunit</fullName>
    </alternativeName>
</protein>
<keyword evidence="9" id="KW-0809">Transit peptide</keyword>
<evidence type="ECO:0000256" key="4">
    <source>
        <dbReference type="ARBA" id="ARBA00018632"/>
    </source>
</evidence>
<evidence type="ECO:0000313" key="19">
    <source>
        <dbReference type="Proteomes" id="UP001487740"/>
    </source>
</evidence>
<evidence type="ECO:0000256" key="17">
    <source>
        <dbReference type="SAM" id="Phobius"/>
    </source>
</evidence>
<keyword evidence="7 17" id="KW-0812">Transmembrane</keyword>
<evidence type="ECO:0000256" key="3">
    <source>
        <dbReference type="ARBA" id="ARBA00008915"/>
    </source>
</evidence>
<keyword evidence="13 17" id="KW-0472">Membrane</keyword>
<dbReference type="PANTHER" id="PTHR13327:SF0">
    <property type="entry name" value="NADH DEHYDROGENASE [UBIQUINONE] 1 BETA SUBCOMPLEX SUBUNIT 11, MITOCHONDRIAL"/>
    <property type="match status" value="1"/>
</dbReference>
<comment type="subunit">
    <text evidence="16">Complex I is composed of 45 different subunits. Interacts with BCAP31.</text>
</comment>
<comment type="similarity">
    <text evidence="3">Belongs to the complex I NDUFB11 subunit family.</text>
</comment>
<comment type="function">
    <text evidence="1">Accessory subunit of the mitochondrial membrane respiratory chain NADH dehydrogenase (Complex I), that is believed not to be involved in catalysis. Complex I functions in the transfer of electrons from NADH to the respiratory chain. The immediate electron acceptor for the enzyme is believed to be ubiquinone.</text>
</comment>
<feature type="transmembrane region" description="Helical" evidence="17">
    <location>
        <begin position="75"/>
        <end position="95"/>
    </location>
</feature>
<organism evidence="18 19">
    <name type="scientific">Scylla paramamosain</name>
    <name type="common">Mud crab</name>
    <dbReference type="NCBI Taxonomy" id="85552"/>
    <lineage>
        <taxon>Eukaryota</taxon>
        <taxon>Metazoa</taxon>
        <taxon>Ecdysozoa</taxon>
        <taxon>Arthropoda</taxon>
        <taxon>Crustacea</taxon>
        <taxon>Multicrustacea</taxon>
        <taxon>Malacostraca</taxon>
        <taxon>Eumalacostraca</taxon>
        <taxon>Eucarida</taxon>
        <taxon>Decapoda</taxon>
        <taxon>Pleocyemata</taxon>
        <taxon>Brachyura</taxon>
        <taxon>Eubrachyura</taxon>
        <taxon>Portunoidea</taxon>
        <taxon>Portunidae</taxon>
        <taxon>Portuninae</taxon>
        <taxon>Scylla</taxon>
    </lineage>
</organism>
<gene>
    <name evidence="18" type="ORF">O3P69_005733</name>
</gene>
<dbReference type="GO" id="GO:0005743">
    <property type="term" value="C:mitochondrial inner membrane"/>
    <property type="evidence" value="ECO:0007669"/>
    <property type="project" value="UniProtKB-SubCell"/>
</dbReference>
<evidence type="ECO:0000256" key="11">
    <source>
        <dbReference type="ARBA" id="ARBA00022989"/>
    </source>
</evidence>
<evidence type="ECO:0000256" key="1">
    <source>
        <dbReference type="ARBA" id="ARBA00003195"/>
    </source>
</evidence>
<keyword evidence="6" id="KW-0679">Respiratory chain</keyword>
<evidence type="ECO:0000256" key="6">
    <source>
        <dbReference type="ARBA" id="ARBA00022660"/>
    </source>
</evidence>
<reference evidence="18 19" key="1">
    <citation type="submission" date="2023-03" db="EMBL/GenBank/DDBJ databases">
        <title>High-quality genome of Scylla paramamosain provides insights in environmental adaptation.</title>
        <authorList>
            <person name="Zhang L."/>
        </authorList>
    </citation>
    <scope>NUCLEOTIDE SEQUENCE [LARGE SCALE GENOMIC DNA]</scope>
    <source>
        <strain evidence="18">LZ_2023a</strain>
        <tissue evidence="18">Muscle</tissue>
    </source>
</reference>
<keyword evidence="10" id="KW-0249">Electron transport</keyword>
<comment type="subcellular location">
    <subcellularLocation>
        <location evidence="2">Mitochondrion inner membrane</location>
        <topology evidence="2">Single-pass membrane protein</topology>
    </subcellularLocation>
</comment>